<dbReference type="GeneID" id="7831541"/>
<sequence length="937" mass="110222">MTNFVTKSFAKFDIFGSEVGLNYQKDSIFKTTFGGFMSLSFFAFLGIFFWSSIFSFLNRENVIATTNKQFYTDPPVVTLNAKNFMFAVQIGQKNFLENPYLNISFETRNYITLKNGTKIRNLYPTQLEPCTPEHWSQLPQYEVNWTEQFYRFNFQQFLCPTKDYQFQLGGSYNSENFYHWKFSIVKCSNNTLPTALWKPVCKSDEEVEQYFNKTQNIRFNIYTSNYVINALESKNYVNNFIEDSMFFQIQKKNSYITSDIYLSENIIQTDQSLLPFPSITNQTIITFESGNYRPQYIFGQIGDVYADFFIRKDAFVYSKNRAFQKISQIISYIGGFAQIFILVTSILVNYYNEYVYAISLANKIYDFQFSKKKINKSKQTQKIISQNVNDTKRDDDGSGKQCKVDGQFQINFQDIKTENKQPSLTEQLDLENQETIRGCQEQFVDIYFKKEKSQKVTLREDDGLLPLDQLKEIIFLRKQQMEKQQQNQLFQKQSTLNQKNQLIKTEEQIELEEEEEDEVENFNQVQSNLNRKKQNSNQQQIQKMKETSDNIQNMLGYDQQGSAHKIEQKIIMNESIYPDNPLDNQAKTSQDNNDLKKDIKVIETENINEGIQEKEQEFKEIYQRQQSNLMARQVESIQNLNQNDAATSENAQMISNQTFNKINTPSNNLAKETPKSKYHSQNNLLLHGLGYKNQKQFLSREFEFLLKKQVTLSMTFKYFLYKLTCHKFFKTEQVLLLDKANKQMKQDLDILNIMNRLKEIEKFKKLFLDKNQEILFNFFPKPVISVENDEHNLTRAEIEEQVKKNIKRDSQSNINLMKSLKINEKQQKKLKINIKLASVIQKAAMKFKKPLISKVNQQNSISTYNILYDAYEKLIVEGQNSQFNKKLINLLGDELSNIFEISTLLANKAKIIQKQNLSQIMLQDKEKQLEFVDLESK</sequence>
<dbReference type="InParanoid" id="Q247R3"/>
<dbReference type="RefSeq" id="XP_001024282.2">
    <property type="nucleotide sequence ID" value="XM_001024282.2"/>
</dbReference>
<protein>
    <submittedName>
        <fullName evidence="3">Transmembrane protein, putative</fullName>
    </submittedName>
</protein>
<feature type="coiled-coil region" evidence="1">
    <location>
        <begin position="495"/>
        <end position="539"/>
    </location>
</feature>
<gene>
    <name evidence="3" type="ORF">TTHERM_00994340</name>
</gene>
<evidence type="ECO:0000313" key="3">
    <source>
        <dbReference type="EMBL" id="EAS04037.2"/>
    </source>
</evidence>
<evidence type="ECO:0000256" key="1">
    <source>
        <dbReference type="SAM" id="Coils"/>
    </source>
</evidence>
<feature type="transmembrane region" description="Helical" evidence="2">
    <location>
        <begin position="33"/>
        <end position="57"/>
    </location>
</feature>
<keyword evidence="2 3" id="KW-0812">Transmembrane</keyword>
<dbReference type="OrthoDB" id="289792at2759"/>
<dbReference type="KEGG" id="tet:TTHERM_00994340"/>
<proteinExistence type="predicted"/>
<evidence type="ECO:0000313" key="4">
    <source>
        <dbReference type="Proteomes" id="UP000009168"/>
    </source>
</evidence>
<dbReference type="PANTHER" id="PTHR31398">
    <property type="entry name" value="MEIOTIC NUCLEAR DIVISION PROTEIN 1 HOMOLOG"/>
    <property type="match status" value="1"/>
</dbReference>
<keyword evidence="4" id="KW-1185">Reference proteome</keyword>
<dbReference type="AlphaFoldDB" id="Q247R3"/>
<dbReference type="FunCoup" id="Q247R3">
    <property type="interactions" value="57"/>
</dbReference>
<dbReference type="Proteomes" id="UP000009168">
    <property type="component" value="Unassembled WGS sequence"/>
</dbReference>
<organism evidence="3 4">
    <name type="scientific">Tetrahymena thermophila (strain SB210)</name>
    <dbReference type="NCBI Taxonomy" id="312017"/>
    <lineage>
        <taxon>Eukaryota</taxon>
        <taxon>Sar</taxon>
        <taxon>Alveolata</taxon>
        <taxon>Ciliophora</taxon>
        <taxon>Intramacronucleata</taxon>
        <taxon>Oligohymenophorea</taxon>
        <taxon>Hymenostomatida</taxon>
        <taxon>Tetrahymenina</taxon>
        <taxon>Tetrahymenidae</taxon>
        <taxon>Tetrahymena</taxon>
    </lineage>
</organism>
<dbReference type="PANTHER" id="PTHR31398:SF0">
    <property type="entry name" value="MEIOTIC NUCLEAR DIVISION PROTEIN 1 HOMOLOG"/>
    <property type="match status" value="1"/>
</dbReference>
<dbReference type="GO" id="GO:0005634">
    <property type="term" value="C:nucleus"/>
    <property type="evidence" value="ECO:0007669"/>
    <property type="project" value="TreeGrafter"/>
</dbReference>
<reference evidence="4" key="1">
    <citation type="journal article" date="2006" name="PLoS Biol.">
        <title>Macronuclear genome sequence of the ciliate Tetrahymena thermophila, a model eukaryote.</title>
        <authorList>
            <person name="Eisen J.A."/>
            <person name="Coyne R.S."/>
            <person name="Wu M."/>
            <person name="Wu D."/>
            <person name="Thiagarajan M."/>
            <person name="Wortman J.R."/>
            <person name="Badger J.H."/>
            <person name="Ren Q."/>
            <person name="Amedeo P."/>
            <person name="Jones K.M."/>
            <person name="Tallon L.J."/>
            <person name="Delcher A.L."/>
            <person name="Salzberg S.L."/>
            <person name="Silva J.C."/>
            <person name="Haas B.J."/>
            <person name="Majoros W.H."/>
            <person name="Farzad M."/>
            <person name="Carlton J.M."/>
            <person name="Smith R.K. Jr."/>
            <person name="Garg J."/>
            <person name="Pearlman R.E."/>
            <person name="Karrer K.M."/>
            <person name="Sun L."/>
            <person name="Manning G."/>
            <person name="Elde N.C."/>
            <person name="Turkewitz A.P."/>
            <person name="Asai D.J."/>
            <person name="Wilkes D.E."/>
            <person name="Wang Y."/>
            <person name="Cai H."/>
            <person name="Collins K."/>
            <person name="Stewart B.A."/>
            <person name="Lee S.R."/>
            <person name="Wilamowska K."/>
            <person name="Weinberg Z."/>
            <person name="Ruzzo W.L."/>
            <person name="Wloga D."/>
            <person name="Gaertig J."/>
            <person name="Frankel J."/>
            <person name="Tsao C.-C."/>
            <person name="Gorovsky M.A."/>
            <person name="Keeling P.J."/>
            <person name="Waller R.F."/>
            <person name="Patron N.J."/>
            <person name="Cherry J.M."/>
            <person name="Stover N.A."/>
            <person name="Krieger C.J."/>
            <person name="del Toro C."/>
            <person name="Ryder H.F."/>
            <person name="Williamson S.C."/>
            <person name="Barbeau R.A."/>
            <person name="Hamilton E.P."/>
            <person name="Orias E."/>
        </authorList>
    </citation>
    <scope>NUCLEOTIDE SEQUENCE [LARGE SCALE GENOMIC DNA]</scope>
    <source>
        <strain evidence="4">SB210</strain>
    </source>
</reference>
<dbReference type="EMBL" id="GG662458">
    <property type="protein sequence ID" value="EAS04037.2"/>
    <property type="molecule type" value="Genomic_DNA"/>
</dbReference>
<dbReference type="eggNOG" id="ENOG502SJ6P">
    <property type="taxonomic scope" value="Eukaryota"/>
</dbReference>
<keyword evidence="1" id="KW-0175">Coiled coil</keyword>
<keyword evidence="2" id="KW-1133">Transmembrane helix</keyword>
<name>Q247R3_TETTS</name>
<dbReference type="GO" id="GO:0007131">
    <property type="term" value="P:reciprocal meiotic recombination"/>
    <property type="evidence" value="ECO:0007669"/>
    <property type="project" value="TreeGrafter"/>
</dbReference>
<accession>Q247R3</accession>
<dbReference type="HOGENOM" id="CLU_007792_0_0_1"/>
<feature type="transmembrane region" description="Helical" evidence="2">
    <location>
        <begin position="329"/>
        <end position="351"/>
    </location>
</feature>
<keyword evidence="2" id="KW-0472">Membrane</keyword>
<evidence type="ECO:0000256" key="2">
    <source>
        <dbReference type="SAM" id="Phobius"/>
    </source>
</evidence>